<gene>
    <name evidence="1" type="ORF">LTR16_004686</name>
</gene>
<organism evidence="1 2">
    <name type="scientific">Cryomyces antarcticus</name>
    <dbReference type="NCBI Taxonomy" id="329879"/>
    <lineage>
        <taxon>Eukaryota</taxon>
        <taxon>Fungi</taxon>
        <taxon>Dikarya</taxon>
        <taxon>Ascomycota</taxon>
        <taxon>Pezizomycotina</taxon>
        <taxon>Dothideomycetes</taxon>
        <taxon>Dothideomycetes incertae sedis</taxon>
        <taxon>Cryomyces</taxon>
    </lineage>
</organism>
<comment type="caution">
    <text evidence="1">The sequence shown here is derived from an EMBL/GenBank/DDBJ whole genome shotgun (WGS) entry which is preliminary data.</text>
</comment>
<dbReference type="EMBL" id="JAVRRA010000654">
    <property type="protein sequence ID" value="KAK5285234.1"/>
    <property type="molecule type" value="Genomic_DNA"/>
</dbReference>
<evidence type="ECO:0000313" key="1">
    <source>
        <dbReference type="EMBL" id="KAK5285234.1"/>
    </source>
</evidence>
<proteinExistence type="predicted"/>
<accession>A0ABR0M7Q9</accession>
<sequence length="177" mass="20126">TWKQRAIAQPIPPIHTFLRLNTMIRKGSELRISATTPRTTQNRYDRTPAELEILLASQSFFELHRPRSDDGIFRLRAQSISPADVVEATLVRPLLEQGVEVAEHDAVMSAFDSHPPWNTARETNGVRAHAIHVALQEREVMCWIMRFVDCIVEQRQERCVGISSASPEHCTECRQSG</sequence>
<keyword evidence="2" id="KW-1185">Reference proteome</keyword>
<feature type="non-terminal residue" evidence="1">
    <location>
        <position position="1"/>
    </location>
</feature>
<dbReference type="Proteomes" id="UP001357485">
    <property type="component" value="Unassembled WGS sequence"/>
</dbReference>
<protein>
    <submittedName>
        <fullName evidence="1">Uncharacterized protein</fullName>
    </submittedName>
</protein>
<reference evidence="1 2" key="1">
    <citation type="submission" date="2023-08" db="EMBL/GenBank/DDBJ databases">
        <title>Black Yeasts Isolated from many extreme environments.</title>
        <authorList>
            <person name="Coleine C."/>
            <person name="Stajich J.E."/>
            <person name="Selbmann L."/>
        </authorList>
    </citation>
    <scope>NUCLEOTIDE SEQUENCE [LARGE SCALE GENOMIC DNA]</scope>
    <source>
        <strain evidence="1 2">CCFEE 536</strain>
    </source>
</reference>
<name>A0ABR0M7Q9_9PEZI</name>
<evidence type="ECO:0000313" key="2">
    <source>
        <dbReference type="Proteomes" id="UP001357485"/>
    </source>
</evidence>